<feature type="domain" description="Sulfatase N-terminal" evidence="3">
    <location>
        <begin position="5"/>
        <end position="163"/>
    </location>
</feature>
<keyword evidence="2" id="KW-0378">Hydrolase</keyword>
<comment type="caution">
    <text evidence="4">The sequence shown here is derived from an EMBL/GenBank/DDBJ whole genome shotgun (WGS) entry which is preliminary data.</text>
</comment>
<name>A0A362X428_9FLAO</name>
<dbReference type="SUPFAM" id="SSF53649">
    <property type="entry name" value="Alkaline phosphatase-like"/>
    <property type="match status" value="1"/>
</dbReference>
<dbReference type="Gene3D" id="3.40.720.10">
    <property type="entry name" value="Alkaline Phosphatase, subunit A"/>
    <property type="match status" value="1"/>
</dbReference>
<reference evidence="4 5" key="1">
    <citation type="submission" date="2018-02" db="EMBL/GenBank/DDBJ databases">
        <title>Genomic Encyclopedia of Archaeal and Bacterial Type Strains, Phase II (KMG-II): from individual species to whole genera.</title>
        <authorList>
            <person name="Goeker M."/>
        </authorList>
    </citation>
    <scope>NUCLEOTIDE SEQUENCE [LARGE SCALE GENOMIC DNA]</scope>
    <source>
        <strain evidence="4 5">DSM 21165</strain>
    </source>
</reference>
<dbReference type="EMBL" id="PVEO01000001">
    <property type="protein sequence ID" value="PQV51497.1"/>
    <property type="molecule type" value="Genomic_DNA"/>
</dbReference>
<dbReference type="InterPro" id="IPR017850">
    <property type="entry name" value="Alkaline_phosphatase_core_sf"/>
</dbReference>
<dbReference type="PANTHER" id="PTHR45953">
    <property type="entry name" value="IDURONATE 2-SULFATASE"/>
    <property type="match status" value="1"/>
</dbReference>
<dbReference type="AlphaFoldDB" id="A0A362X428"/>
<evidence type="ECO:0000259" key="3">
    <source>
        <dbReference type="Pfam" id="PF00884"/>
    </source>
</evidence>
<organism evidence="4 5">
    <name type="scientific">Jejuia pallidilutea</name>
    <dbReference type="NCBI Taxonomy" id="504487"/>
    <lineage>
        <taxon>Bacteria</taxon>
        <taxon>Pseudomonadati</taxon>
        <taxon>Bacteroidota</taxon>
        <taxon>Flavobacteriia</taxon>
        <taxon>Flavobacteriales</taxon>
        <taxon>Flavobacteriaceae</taxon>
        <taxon>Jejuia</taxon>
    </lineage>
</organism>
<dbReference type="GO" id="GO:0008484">
    <property type="term" value="F:sulfuric ester hydrolase activity"/>
    <property type="evidence" value="ECO:0007669"/>
    <property type="project" value="TreeGrafter"/>
</dbReference>
<dbReference type="PANTHER" id="PTHR45953:SF1">
    <property type="entry name" value="IDURONATE 2-SULFATASE"/>
    <property type="match status" value="1"/>
</dbReference>
<dbReference type="GO" id="GO:0005737">
    <property type="term" value="C:cytoplasm"/>
    <property type="evidence" value="ECO:0007669"/>
    <property type="project" value="TreeGrafter"/>
</dbReference>
<protein>
    <submittedName>
        <fullName evidence="4">Sulfatase-like protein</fullName>
    </submittedName>
</protein>
<evidence type="ECO:0000313" key="5">
    <source>
        <dbReference type="Proteomes" id="UP000251545"/>
    </source>
</evidence>
<gene>
    <name evidence="4" type="ORF">CLV33_101421</name>
</gene>
<evidence type="ECO:0000256" key="2">
    <source>
        <dbReference type="ARBA" id="ARBA00022801"/>
    </source>
</evidence>
<accession>A0A362X428</accession>
<sequence length="283" mass="32291">MAVGFLKPHVPWHVPQKWFDMYPLDSIVLPPYLSEDMDDIPRIAKDSIDHLPMMPTTEWALKTNNWKKIMQAYLACVSFVDSQIGVVLETLENGPHAEKTIVVLWSDHGYRIGEKGTFAKQCLWEEATRSPLIFSGPGIPKNKKIEAPTELLSIYPTMLDLCGLPENKENEGLNLAPIIKGNVASNNSYAITTYGWGNHSIRSGSYRYTQYEDGSEELYDEIEDPNEFDNLANKPERSNIKDSLRKLLPKVNTPWHKFSSYGKAPYFQAQKKRIRAEVEKVDE</sequence>
<proteinExistence type="predicted"/>
<dbReference type="GO" id="GO:0046872">
    <property type="term" value="F:metal ion binding"/>
    <property type="evidence" value="ECO:0007669"/>
    <property type="project" value="UniProtKB-KW"/>
</dbReference>
<dbReference type="Pfam" id="PF00884">
    <property type="entry name" value="Sulfatase"/>
    <property type="match status" value="1"/>
</dbReference>
<keyword evidence="1" id="KW-0479">Metal-binding</keyword>
<dbReference type="RefSeq" id="WP_105472506.1">
    <property type="nucleotide sequence ID" value="NZ_PVEO01000001.1"/>
</dbReference>
<dbReference type="InterPro" id="IPR000917">
    <property type="entry name" value="Sulfatase_N"/>
</dbReference>
<evidence type="ECO:0000256" key="1">
    <source>
        <dbReference type="ARBA" id="ARBA00022723"/>
    </source>
</evidence>
<evidence type="ECO:0000313" key="4">
    <source>
        <dbReference type="EMBL" id="PQV51497.1"/>
    </source>
</evidence>
<dbReference type="Proteomes" id="UP000251545">
    <property type="component" value="Unassembled WGS sequence"/>
</dbReference>